<evidence type="ECO:0000256" key="2">
    <source>
        <dbReference type="ARBA" id="ARBA00023015"/>
    </source>
</evidence>
<feature type="compositionally biased region" description="Polar residues" evidence="6">
    <location>
        <begin position="1"/>
        <end position="11"/>
    </location>
</feature>
<dbReference type="Pfam" id="PF00847">
    <property type="entry name" value="AP2"/>
    <property type="match status" value="3"/>
</dbReference>
<protein>
    <recommendedName>
        <fullName evidence="7">AP2/ERF domain-containing protein</fullName>
    </recommendedName>
</protein>
<name>A0A0G4GS27_VITBC</name>
<gene>
    <name evidence="8" type="ORF">Vbra_18562</name>
</gene>
<keyword evidence="2" id="KW-0805">Transcription regulation</keyword>
<evidence type="ECO:0000313" key="8">
    <source>
        <dbReference type="EMBL" id="CEM33430.1"/>
    </source>
</evidence>
<keyword evidence="5" id="KW-0539">Nucleus</keyword>
<dbReference type="InterPro" id="IPR001471">
    <property type="entry name" value="AP2/ERF_dom"/>
</dbReference>
<evidence type="ECO:0000256" key="1">
    <source>
        <dbReference type="ARBA" id="ARBA00004123"/>
    </source>
</evidence>
<feature type="region of interest" description="Disordered" evidence="6">
    <location>
        <begin position="379"/>
        <end position="398"/>
    </location>
</feature>
<feature type="compositionally biased region" description="Basic and acidic residues" evidence="6">
    <location>
        <begin position="81"/>
        <end position="96"/>
    </location>
</feature>
<dbReference type="InParanoid" id="A0A0G4GS27"/>
<proteinExistence type="predicted"/>
<feature type="compositionally biased region" description="Acidic residues" evidence="6">
    <location>
        <begin position="102"/>
        <end position="145"/>
    </location>
</feature>
<evidence type="ECO:0000313" key="9">
    <source>
        <dbReference type="Proteomes" id="UP000041254"/>
    </source>
</evidence>
<dbReference type="Gene3D" id="1.20.5.2050">
    <property type="match status" value="4"/>
</dbReference>
<dbReference type="AlphaFoldDB" id="A0A0G4GS27"/>
<accession>A0A0G4GS27</accession>
<dbReference type="VEuPathDB" id="CryptoDB:Vbra_18562"/>
<evidence type="ECO:0000256" key="5">
    <source>
        <dbReference type="ARBA" id="ARBA00023242"/>
    </source>
</evidence>
<sequence>MWSASRMGNKTSSDSKSADEGKGKDKKGASASSSLEVASTIGAASTRAPTGTCAGSGDDNMTHVAGATEMSGSVSEMMPLNDRRERNRQGRQDRGGRVGGDPSDDEGGSSDDDSNDDESSSGDYDDENDEDYDPPDEDDDDDDYESSGSGGDHLSDSTYKQPKATGKAAVRAAVRATPVHQSTVQGVFFDEQRRFWTAQVRVNGKWKSRSFGVRKYGGRDEARRAAEECRLQNEQDNEKAGRPIKSYKKSEITGVYRDDERGRWVASWYESSKQKLEYFSVAKLGEEGAKQAAIRRREMMEKIWPDQRIAAITVDRKNQKLIDQLAAKVKGVYFDKAHNALEAYWNEGGKTCTKGFAINKHGIKGAYDKAVAVRKAKEASGAASLKQPAERQSGHRGVRWDKRRKRWVAYWPNPSCKQQTRCFPLSEYGSDSAALDAAIRCREKMVEQTKREKQDKLMSSSKRPSDAIYGSSVRRKVK</sequence>
<dbReference type="GO" id="GO:0003700">
    <property type="term" value="F:DNA-binding transcription factor activity"/>
    <property type="evidence" value="ECO:0007669"/>
    <property type="project" value="InterPro"/>
</dbReference>
<feature type="region of interest" description="Disordered" evidence="6">
    <location>
        <begin position="446"/>
        <end position="478"/>
    </location>
</feature>
<evidence type="ECO:0000256" key="6">
    <source>
        <dbReference type="SAM" id="MobiDB-lite"/>
    </source>
</evidence>
<feature type="region of interest" description="Disordered" evidence="6">
    <location>
        <begin position="1"/>
        <end position="169"/>
    </location>
</feature>
<feature type="domain" description="AP2/ERF" evidence="7">
    <location>
        <begin position="393"/>
        <end position="447"/>
    </location>
</feature>
<dbReference type="OrthoDB" id="364262at2759"/>
<keyword evidence="9" id="KW-1185">Reference proteome</keyword>
<dbReference type="EMBL" id="CDMY01000781">
    <property type="protein sequence ID" value="CEM33430.1"/>
    <property type="molecule type" value="Genomic_DNA"/>
</dbReference>
<keyword evidence="4" id="KW-0804">Transcription</keyword>
<feature type="compositionally biased region" description="Basic and acidic residues" evidence="6">
    <location>
        <begin position="16"/>
        <end position="28"/>
    </location>
</feature>
<feature type="domain" description="AP2/ERF" evidence="7">
    <location>
        <begin position="184"/>
        <end position="234"/>
    </location>
</feature>
<feature type="compositionally biased region" description="Basic and acidic residues" evidence="6">
    <location>
        <begin position="446"/>
        <end position="456"/>
    </location>
</feature>
<evidence type="ECO:0000256" key="3">
    <source>
        <dbReference type="ARBA" id="ARBA00023125"/>
    </source>
</evidence>
<reference evidence="8 9" key="1">
    <citation type="submission" date="2014-11" db="EMBL/GenBank/DDBJ databases">
        <authorList>
            <person name="Zhu J."/>
            <person name="Qi W."/>
            <person name="Song R."/>
        </authorList>
    </citation>
    <scope>NUCLEOTIDE SEQUENCE [LARGE SCALE GENOMIC DNA]</scope>
</reference>
<comment type="subcellular location">
    <subcellularLocation>
        <location evidence="1">Nucleus</location>
    </subcellularLocation>
</comment>
<feature type="domain" description="AP2/ERF" evidence="7">
    <location>
        <begin position="252"/>
        <end position="302"/>
    </location>
</feature>
<dbReference type="GO" id="GO:0003677">
    <property type="term" value="F:DNA binding"/>
    <property type="evidence" value="ECO:0007669"/>
    <property type="project" value="UniProtKB-KW"/>
</dbReference>
<dbReference type="GO" id="GO:0005634">
    <property type="term" value="C:nucleus"/>
    <property type="evidence" value="ECO:0007669"/>
    <property type="project" value="UniProtKB-SubCell"/>
</dbReference>
<evidence type="ECO:0000256" key="4">
    <source>
        <dbReference type="ARBA" id="ARBA00023163"/>
    </source>
</evidence>
<evidence type="ECO:0000259" key="7">
    <source>
        <dbReference type="Pfam" id="PF00847"/>
    </source>
</evidence>
<dbReference type="PhylomeDB" id="A0A0G4GS27"/>
<keyword evidence="3" id="KW-0238">DNA-binding</keyword>
<dbReference type="Proteomes" id="UP000041254">
    <property type="component" value="Unassembled WGS sequence"/>
</dbReference>
<organism evidence="8 9">
    <name type="scientific">Vitrella brassicaformis (strain CCMP3155)</name>
    <dbReference type="NCBI Taxonomy" id="1169540"/>
    <lineage>
        <taxon>Eukaryota</taxon>
        <taxon>Sar</taxon>
        <taxon>Alveolata</taxon>
        <taxon>Colpodellida</taxon>
        <taxon>Vitrellaceae</taxon>
        <taxon>Vitrella</taxon>
    </lineage>
</organism>